<gene>
    <name evidence="1" type="ORF">HNR46_004309</name>
</gene>
<organism evidence="1 2">
    <name type="scientific">Haloferula luteola</name>
    <dbReference type="NCBI Taxonomy" id="595692"/>
    <lineage>
        <taxon>Bacteria</taxon>
        <taxon>Pseudomonadati</taxon>
        <taxon>Verrucomicrobiota</taxon>
        <taxon>Verrucomicrobiia</taxon>
        <taxon>Verrucomicrobiales</taxon>
        <taxon>Verrucomicrobiaceae</taxon>
        <taxon>Haloferula</taxon>
    </lineage>
</organism>
<protein>
    <recommendedName>
        <fullName evidence="3">Glycosidase</fullName>
    </recommendedName>
</protein>
<sequence length="208" mass="23525">MIHPVSTDIHIRPDSSRVMVRSFVPGDRSSILRIIERAMALTAQEVDERLALLSHQFGERHKDIARAWRRHYDHVRHHVPHEQSLTSAMRHYIGALFSGEYAFESAALFNPSIVPHPDQSGLQLGELRFVMSLRATGEGHISSIEFRTGVIGADHSITIGEASRHVTAPLLQTNPTFRRSIFFGKLRELEIENPWAEALMQSLGDDFT</sequence>
<accession>A0A840V700</accession>
<dbReference type="EMBL" id="JACHFD010000080">
    <property type="protein sequence ID" value="MBB5354037.1"/>
    <property type="molecule type" value="Genomic_DNA"/>
</dbReference>
<evidence type="ECO:0000313" key="2">
    <source>
        <dbReference type="Proteomes" id="UP000557717"/>
    </source>
</evidence>
<keyword evidence="2" id="KW-1185">Reference proteome</keyword>
<comment type="caution">
    <text evidence="1">The sequence shown here is derived from an EMBL/GenBank/DDBJ whole genome shotgun (WGS) entry which is preliminary data.</text>
</comment>
<proteinExistence type="predicted"/>
<name>A0A840V700_9BACT</name>
<feature type="non-terminal residue" evidence="1">
    <location>
        <position position="208"/>
    </location>
</feature>
<evidence type="ECO:0008006" key="3">
    <source>
        <dbReference type="Google" id="ProtNLM"/>
    </source>
</evidence>
<dbReference type="Proteomes" id="UP000557717">
    <property type="component" value="Unassembled WGS sequence"/>
</dbReference>
<dbReference type="AlphaFoldDB" id="A0A840V700"/>
<evidence type="ECO:0000313" key="1">
    <source>
        <dbReference type="EMBL" id="MBB5354037.1"/>
    </source>
</evidence>
<reference evidence="1 2" key="1">
    <citation type="submission" date="2020-08" db="EMBL/GenBank/DDBJ databases">
        <title>Genomic Encyclopedia of Type Strains, Phase IV (KMG-IV): sequencing the most valuable type-strain genomes for metagenomic binning, comparative biology and taxonomic classification.</title>
        <authorList>
            <person name="Goeker M."/>
        </authorList>
    </citation>
    <scope>NUCLEOTIDE SEQUENCE [LARGE SCALE GENOMIC DNA]</scope>
    <source>
        <strain evidence="1 2">YC6886</strain>
    </source>
</reference>